<feature type="region of interest" description="Disordered" evidence="1">
    <location>
        <begin position="1"/>
        <end position="21"/>
    </location>
</feature>
<evidence type="ECO:0000256" key="1">
    <source>
        <dbReference type="SAM" id="MobiDB-lite"/>
    </source>
</evidence>
<dbReference type="AlphaFoldDB" id="A0A482WK63"/>
<protein>
    <submittedName>
        <fullName evidence="2">Uncharacterized protein</fullName>
    </submittedName>
</protein>
<gene>
    <name evidence="2" type="ORF">LSTR_LSTR009897</name>
</gene>
<dbReference type="Proteomes" id="UP000291343">
    <property type="component" value="Unassembled WGS sequence"/>
</dbReference>
<comment type="caution">
    <text evidence="2">The sequence shown here is derived from an EMBL/GenBank/DDBJ whole genome shotgun (WGS) entry which is preliminary data.</text>
</comment>
<proteinExistence type="predicted"/>
<dbReference type="InterPro" id="IPR033551">
    <property type="entry name" value="DRC7/lobo"/>
</dbReference>
<accession>A0A482WK63</accession>
<evidence type="ECO:0000313" key="2">
    <source>
        <dbReference type="EMBL" id="RZF33873.1"/>
    </source>
</evidence>
<dbReference type="STRING" id="195883.A0A482WK63"/>
<dbReference type="OrthoDB" id="10262874at2759"/>
<dbReference type="GO" id="GO:0031514">
    <property type="term" value="C:motile cilium"/>
    <property type="evidence" value="ECO:0007669"/>
    <property type="project" value="TreeGrafter"/>
</dbReference>
<name>A0A482WK63_LAOST</name>
<dbReference type="SMR" id="A0A482WK63"/>
<sequence length="205" mass="23696">MSQIMESASALKVSSSDRMGSNNIEYNEQDSNFSVDQSFLDLKSCESKELEIAQDELDRLLKLVTESHLKSMAHELGIIRLCWPTVSEDDSESLKHLPYSYKTNTAKEKLLLFYAENFRRQFCQLHSSRKPLLLAVDNECSIQKFVSTTIRPTKITYPEFYTWQGCASFVADHITYTPMPKDKPTTLLESEAEEIFNEIEEELWE</sequence>
<dbReference type="PANTHER" id="PTHR35249">
    <property type="entry name" value="DYNEIN REGULATORY COMPLEX SUBUNIT 7"/>
    <property type="match status" value="1"/>
</dbReference>
<keyword evidence="3" id="KW-1185">Reference proteome</keyword>
<reference evidence="2 3" key="1">
    <citation type="journal article" date="2017" name="Gigascience">
        <title>Genome sequence of the small brown planthopper, Laodelphax striatellus.</title>
        <authorList>
            <person name="Zhu J."/>
            <person name="Jiang F."/>
            <person name="Wang X."/>
            <person name="Yang P."/>
            <person name="Bao Y."/>
            <person name="Zhao W."/>
            <person name="Wang W."/>
            <person name="Lu H."/>
            <person name="Wang Q."/>
            <person name="Cui N."/>
            <person name="Li J."/>
            <person name="Chen X."/>
            <person name="Luo L."/>
            <person name="Yu J."/>
            <person name="Kang L."/>
            <person name="Cui F."/>
        </authorList>
    </citation>
    <scope>NUCLEOTIDE SEQUENCE [LARGE SCALE GENOMIC DNA]</scope>
    <source>
        <strain evidence="2">Lst14</strain>
    </source>
</reference>
<dbReference type="GO" id="GO:0030317">
    <property type="term" value="P:flagellated sperm motility"/>
    <property type="evidence" value="ECO:0007669"/>
    <property type="project" value="TreeGrafter"/>
</dbReference>
<organism evidence="2 3">
    <name type="scientific">Laodelphax striatellus</name>
    <name type="common">Small brown planthopper</name>
    <name type="synonym">Delphax striatella</name>
    <dbReference type="NCBI Taxonomy" id="195883"/>
    <lineage>
        <taxon>Eukaryota</taxon>
        <taxon>Metazoa</taxon>
        <taxon>Ecdysozoa</taxon>
        <taxon>Arthropoda</taxon>
        <taxon>Hexapoda</taxon>
        <taxon>Insecta</taxon>
        <taxon>Pterygota</taxon>
        <taxon>Neoptera</taxon>
        <taxon>Paraneoptera</taxon>
        <taxon>Hemiptera</taxon>
        <taxon>Auchenorrhyncha</taxon>
        <taxon>Fulgoroidea</taxon>
        <taxon>Delphacidae</taxon>
        <taxon>Criomorphinae</taxon>
        <taxon>Laodelphax</taxon>
    </lineage>
</organism>
<evidence type="ECO:0000313" key="3">
    <source>
        <dbReference type="Proteomes" id="UP000291343"/>
    </source>
</evidence>
<dbReference type="EMBL" id="QKKF02033200">
    <property type="protein sequence ID" value="RZF33873.1"/>
    <property type="molecule type" value="Genomic_DNA"/>
</dbReference>
<dbReference type="InParanoid" id="A0A482WK63"/>
<dbReference type="PANTHER" id="PTHR35249:SF2">
    <property type="entry name" value="DYNEIN REGULATORY COMPLEX SUBUNIT 7"/>
    <property type="match status" value="1"/>
</dbReference>